<dbReference type="Proteomes" id="UP000199524">
    <property type="component" value="Chromosome I"/>
</dbReference>
<keyword evidence="1" id="KW-0732">Signal</keyword>
<reference evidence="5" key="1">
    <citation type="submission" date="2016-10" db="EMBL/GenBank/DDBJ databases">
        <authorList>
            <person name="Varghese N."/>
            <person name="Submissions S."/>
        </authorList>
    </citation>
    <scope>NUCLEOTIDE SEQUENCE [LARGE SCALE GENOMIC DNA]</scope>
    <source>
        <strain evidence="5">ATCC 23835</strain>
    </source>
</reference>
<evidence type="ECO:0000313" key="4">
    <source>
        <dbReference type="Proteomes" id="UP000182272"/>
    </source>
</evidence>
<evidence type="ECO:0000313" key="2">
    <source>
        <dbReference type="EMBL" id="SDT22700.1"/>
    </source>
</evidence>
<dbReference type="GeneID" id="300209410"/>
<sequence>MHRLKMLFALSALTIAGCASQPPVPPPEFPGLEQSDKITIQDLRPHTESEKEIFSLLITSDAYAIYRVADTATKPTGPRLLAHRAYETLPELSKQPSIKVLHFVTYANLQSQLRKNSLLAGFTGPIGVALMADKTFPAGEVLTTQIDSQSLDKTEGKEEYTRAYFTAEENPKKSPVNLIYIDTEILGKRVTTRCLVPPIASRPHLFLVEAYDMCIANHLALYRTPGSPKDTVAK</sequence>
<evidence type="ECO:0000256" key="1">
    <source>
        <dbReference type="SAM" id="SignalP"/>
    </source>
</evidence>
<gene>
    <name evidence="3" type="ORF">SAMN05216581_4007</name>
    <name evidence="2" type="ORF">SAMN05216598_4522</name>
</gene>
<organism evidence="2 5">
    <name type="scientific">Pseudomonas asplenii</name>
    <dbReference type="NCBI Taxonomy" id="53407"/>
    <lineage>
        <taxon>Bacteria</taxon>
        <taxon>Pseudomonadati</taxon>
        <taxon>Pseudomonadota</taxon>
        <taxon>Gammaproteobacteria</taxon>
        <taxon>Pseudomonadales</taxon>
        <taxon>Pseudomonadaceae</taxon>
        <taxon>Pseudomonas</taxon>
    </lineage>
</organism>
<reference evidence="2 4" key="2">
    <citation type="submission" date="2016-10" db="EMBL/GenBank/DDBJ databases">
        <authorList>
            <person name="de Groot N.N."/>
        </authorList>
    </citation>
    <scope>NUCLEOTIDE SEQUENCE [LARGE SCALE GENOMIC DNA]</scope>
    <source>
        <strain evidence="2">ATCC 23835</strain>
        <strain evidence="3 4">LMG 2158</strain>
    </source>
</reference>
<protein>
    <recommendedName>
        <fullName evidence="6">Lipoprotein</fullName>
    </recommendedName>
</protein>
<accession>A0A1H1YMU7</accession>
<dbReference type="RefSeq" id="WP_231986144.1">
    <property type="nucleotide sequence ID" value="NZ_CP087202.1"/>
</dbReference>
<name>A0A1H1YMU7_9PSED</name>
<dbReference type="EMBL" id="LT629777">
    <property type="protein sequence ID" value="SDT22700.1"/>
    <property type="molecule type" value="Genomic_DNA"/>
</dbReference>
<dbReference type="EMBL" id="LT629972">
    <property type="protein sequence ID" value="SEI19601.1"/>
    <property type="molecule type" value="Genomic_DNA"/>
</dbReference>
<evidence type="ECO:0000313" key="5">
    <source>
        <dbReference type="Proteomes" id="UP000199524"/>
    </source>
</evidence>
<dbReference type="Proteomes" id="UP000182272">
    <property type="component" value="Chromosome I"/>
</dbReference>
<evidence type="ECO:0008006" key="6">
    <source>
        <dbReference type="Google" id="ProtNLM"/>
    </source>
</evidence>
<accession>A0A1H6NT13</accession>
<dbReference type="AlphaFoldDB" id="A0A1H1YMU7"/>
<dbReference type="PROSITE" id="PS51257">
    <property type="entry name" value="PROKAR_LIPOPROTEIN"/>
    <property type="match status" value="1"/>
</dbReference>
<feature type="chain" id="PRO_5009266759" description="Lipoprotein" evidence="1">
    <location>
        <begin position="22"/>
        <end position="234"/>
    </location>
</feature>
<proteinExistence type="predicted"/>
<keyword evidence="5" id="KW-1185">Reference proteome</keyword>
<feature type="signal peptide" evidence="1">
    <location>
        <begin position="1"/>
        <end position="21"/>
    </location>
</feature>
<evidence type="ECO:0000313" key="3">
    <source>
        <dbReference type="EMBL" id="SEI19601.1"/>
    </source>
</evidence>